<gene>
    <name evidence="1" type="ORF">PR001_g33716</name>
</gene>
<dbReference type="AlphaFoldDB" id="A0A6A3GBU6"/>
<comment type="caution">
    <text evidence="1">The sequence shown here is derived from an EMBL/GenBank/DDBJ whole genome shotgun (WGS) entry which is preliminary data.</text>
</comment>
<evidence type="ECO:0000313" key="2">
    <source>
        <dbReference type="Proteomes" id="UP000429607"/>
    </source>
</evidence>
<sequence length="44" mass="4719">MNRMHARLTFIDPGNAAAALLLPAPLLLLLVAGLVARKTKHSNQ</sequence>
<reference evidence="1 2" key="1">
    <citation type="submission" date="2018-09" db="EMBL/GenBank/DDBJ databases">
        <title>Genomic investigation of the strawberry pathogen Phytophthora fragariae indicates pathogenicity is determined by transcriptional variation in three key races.</title>
        <authorList>
            <person name="Adams T.M."/>
            <person name="Armitage A.D."/>
            <person name="Sobczyk M.K."/>
            <person name="Bates H.J."/>
            <person name="Dunwell J.M."/>
            <person name="Nellist C.F."/>
            <person name="Harrison R.J."/>
        </authorList>
    </citation>
    <scope>NUCLEOTIDE SEQUENCE [LARGE SCALE GENOMIC DNA]</scope>
    <source>
        <strain evidence="1 2">SCRP249</strain>
    </source>
</reference>
<accession>A0A6A3GBU6</accession>
<organism evidence="1 2">
    <name type="scientific">Phytophthora rubi</name>
    <dbReference type="NCBI Taxonomy" id="129364"/>
    <lineage>
        <taxon>Eukaryota</taxon>
        <taxon>Sar</taxon>
        <taxon>Stramenopiles</taxon>
        <taxon>Oomycota</taxon>
        <taxon>Peronosporomycetes</taxon>
        <taxon>Peronosporales</taxon>
        <taxon>Peronosporaceae</taxon>
        <taxon>Phytophthora</taxon>
    </lineage>
</organism>
<evidence type="ECO:0000313" key="1">
    <source>
        <dbReference type="EMBL" id="KAE8951448.1"/>
    </source>
</evidence>
<dbReference type="EMBL" id="QXFV01012719">
    <property type="protein sequence ID" value="KAE8951448.1"/>
    <property type="molecule type" value="Genomic_DNA"/>
</dbReference>
<proteinExistence type="predicted"/>
<name>A0A6A3GBU6_9STRA</name>
<dbReference type="Proteomes" id="UP000429607">
    <property type="component" value="Unassembled WGS sequence"/>
</dbReference>
<protein>
    <submittedName>
        <fullName evidence="1">Uncharacterized protein</fullName>
    </submittedName>
</protein>